<dbReference type="InterPro" id="IPR000620">
    <property type="entry name" value="EamA_dom"/>
</dbReference>
<name>A0A644ZQ90_9ZZZZ</name>
<keyword evidence="3" id="KW-0813">Transport</keyword>
<feature type="transmembrane region" description="Helical" evidence="8">
    <location>
        <begin position="69"/>
        <end position="87"/>
    </location>
</feature>
<feature type="transmembrane region" description="Helical" evidence="8">
    <location>
        <begin position="99"/>
        <end position="116"/>
    </location>
</feature>
<dbReference type="NCBIfam" id="TIGR00688">
    <property type="entry name" value="rarD"/>
    <property type="match status" value="1"/>
</dbReference>
<keyword evidence="7 8" id="KW-0472">Membrane</keyword>
<dbReference type="AlphaFoldDB" id="A0A644ZQ90"/>
<evidence type="ECO:0000256" key="5">
    <source>
        <dbReference type="ARBA" id="ARBA00022692"/>
    </source>
</evidence>
<comment type="caution">
    <text evidence="10">The sequence shown here is derived from an EMBL/GenBank/DDBJ whole genome shotgun (WGS) entry which is preliminary data.</text>
</comment>
<comment type="similarity">
    <text evidence="2">Belongs to the EamA transporter family.</text>
</comment>
<dbReference type="Pfam" id="PF00892">
    <property type="entry name" value="EamA"/>
    <property type="match status" value="1"/>
</dbReference>
<dbReference type="InterPro" id="IPR004626">
    <property type="entry name" value="RarD"/>
</dbReference>
<dbReference type="Gene3D" id="1.10.3730.20">
    <property type="match status" value="1"/>
</dbReference>
<evidence type="ECO:0000256" key="7">
    <source>
        <dbReference type="ARBA" id="ARBA00023136"/>
    </source>
</evidence>
<feature type="transmembrane region" description="Helical" evidence="8">
    <location>
        <begin position="174"/>
        <end position="194"/>
    </location>
</feature>
<evidence type="ECO:0000256" key="3">
    <source>
        <dbReference type="ARBA" id="ARBA00022448"/>
    </source>
</evidence>
<accession>A0A644ZQ90</accession>
<proteinExistence type="inferred from homology"/>
<feature type="transmembrane region" description="Helical" evidence="8">
    <location>
        <begin position="262"/>
        <end position="281"/>
    </location>
</feature>
<gene>
    <name evidence="10" type="primary">rarD_8</name>
    <name evidence="10" type="ORF">SDC9_88713</name>
</gene>
<protein>
    <submittedName>
        <fullName evidence="10">Protein RarD</fullName>
    </submittedName>
</protein>
<dbReference type="SUPFAM" id="SSF103481">
    <property type="entry name" value="Multidrug resistance efflux transporter EmrE"/>
    <property type="match status" value="2"/>
</dbReference>
<comment type="subcellular location">
    <subcellularLocation>
        <location evidence="1">Cell membrane</location>
        <topology evidence="1">Multi-pass membrane protein</topology>
    </subcellularLocation>
</comment>
<sequence>MKRGALYVAACYAAWGVLPLFWKNLAAVDSVYVLSARIFWSMAMMLLLLTVRREWGGVREVLGRRRELLRLAGAGALITVNWGLYIWAVNNAHILDASLAYYMMQPLSAVLGTVLFRERLTRLQWFATALAAAGIAIASFRFGVFPWVAVVIGGSFALYSAVKKTVKTDANVALFIETAAVTPLALLWIVVADARGVGGVGVLHGAQWLLLPLGGVVTTIPLMLFAIGIRTTSLSLSGVLMYMNPTLQLLLGVLAFHEEFTLTHGILFGFVWTSLVIFLISDHLRRKKTIKESEPCE</sequence>
<dbReference type="GO" id="GO:0005886">
    <property type="term" value="C:plasma membrane"/>
    <property type="evidence" value="ECO:0007669"/>
    <property type="project" value="UniProtKB-SubCell"/>
</dbReference>
<keyword evidence="5 8" id="KW-0812">Transmembrane</keyword>
<dbReference type="PANTHER" id="PTHR22911:SF137">
    <property type="entry name" value="SOLUTE CARRIER FAMILY 35 MEMBER G2-RELATED"/>
    <property type="match status" value="1"/>
</dbReference>
<evidence type="ECO:0000256" key="6">
    <source>
        <dbReference type="ARBA" id="ARBA00022989"/>
    </source>
</evidence>
<evidence type="ECO:0000256" key="2">
    <source>
        <dbReference type="ARBA" id="ARBA00007362"/>
    </source>
</evidence>
<feature type="domain" description="EamA" evidence="9">
    <location>
        <begin position="3"/>
        <end position="139"/>
    </location>
</feature>
<feature type="transmembrane region" description="Helical" evidence="8">
    <location>
        <begin position="239"/>
        <end position="256"/>
    </location>
</feature>
<evidence type="ECO:0000259" key="9">
    <source>
        <dbReference type="Pfam" id="PF00892"/>
    </source>
</evidence>
<feature type="transmembrane region" description="Helical" evidence="8">
    <location>
        <begin position="123"/>
        <end position="140"/>
    </location>
</feature>
<feature type="transmembrane region" description="Helical" evidence="8">
    <location>
        <begin position="31"/>
        <end position="49"/>
    </location>
</feature>
<dbReference type="EMBL" id="VSSQ01009586">
    <property type="protein sequence ID" value="MPM42051.1"/>
    <property type="molecule type" value="Genomic_DNA"/>
</dbReference>
<evidence type="ECO:0000256" key="4">
    <source>
        <dbReference type="ARBA" id="ARBA00022475"/>
    </source>
</evidence>
<feature type="transmembrane region" description="Helical" evidence="8">
    <location>
        <begin position="5"/>
        <end position="25"/>
    </location>
</feature>
<feature type="transmembrane region" description="Helical" evidence="8">
    <location>
        <begin position="206"/>
        <end position="227"/>
    </location>
</feature>
<dbReference type="PANTHER" id="PTHR22911">
    <property type="entry name" value="ACYL-MALONYL CONDENSING ENZYME-RELATED"/>
    <property type="match status" value="1"/>
</dbReference>
<evidence type="ECO:0000313" key="10">
    <source>
        <dbReference type="EMBL" id="MPM42051.1"/>
    </source>
</evidence>
<dbReference type="InterPro" id="IPR037185">
    <property type="entry name" value="EmrE-like"/>
</dbReference>
<feature type="transmembrane region" description="Helical" evidence="8">
    <location>
        <begin position="146"/>
        <end position="162"/>
    </location>
</feature>
<organism evidence="10">
    <name type="scientific">bioreactor metagenome</name>
    <dbReference type="NCBI Taxonomy" id="1076179"/>
    <lineage>
        <taxon>unclassified sequences</taxon>
        <taxon>metagenomes</taxon>
        <taxon>ecological metagenomes</taxon>
    </lineage>
</organism>
<keyword evidence="6 8" id="KW-1133">Transmembrane helix</keyword>
<reference evidence="10" key="1">
    <citation type="submission" date="2019-08" db="EMBL/GenBank/DDBJ databases">
        <authorList>
            <person name="Kucharzyk K."/>
            <person name="Murdoch R.W."/>
            <person name="Higgins S."/>
            <person name="Loffler F."/>
        </authorList>
    </citation>
    <scope>NUCLEOTIDE SEQUENCE</scope>
</reference>
<evidence type="ECO:0000256" key="1">
    <source>
        <dbReference type="ARBA" id="ARBA00004651"/>
    </source>
</evidence>
<keyword evidence="4" id="KW-1003">Cell membrane</keyword>
<evidence type="ECO:0000256" key="8">
    <source>
        <dbReference type="SAM" id="Phobius"/>
    </source>
</evidence>